<proteinExistence type="predicted"/>
<dbReference type="AlphaFoldDB" id="M0QEA6"/>
<feature type="region of interest" description="Disordered" evidence="1">
    <location>
        <begin position="92"/>
        <end position="120"/>
    </location>
</feature>
<comment type="caution">
    <text evidence="2">The sequence shown here is derived from an EMBL/GenBank/DDBJ whole genome shotgun (WGS) entry which is preliminary data.</text>
</comment>
<protein>
    <submittedName>
        <fullName evidence="2">Uncharacterized protein</fullName>
    </submittedName>
</protein>
<name>M0QEA6_9ACTN</name>
<feature type="compositionally biased region" description="Basic and acidic residues" evidence="1">
    <location>
        <begin position="111"/>
        <end position="120"/>
    </location>
</feature>
<organism evidence="2 3">
    <name type="scientific">Gordonia soli NBRC 108243</name>
    <dbReference type="NCBI Taxonomy" id="1223545"/>
    <lineage>
        <taxon>Bacteria</taxon>
        <taxon>Bacillati</taxon>
        <taxon>Actinomycetota</taxon>
        <taxon>Actinomycetes</taxon>
        <taxon>Mycobacteriales</taxon>
        <taxon>Gordoniaceae</taxon>
        <taxon>Gordonia</taxon>
    </lineage>
</organism>
<dbReference type="EMBL" id="BANX01000003">
    <property type="protein sequence ID" value="GAC66666.1"/>
    <property type="molecule type" value="Genomic_DNA"/>
</dbReference>
<evidence type="ECO:0000313" key="2">
    <source>
        <dbReference type="EMBL" id="GAC66666.1"/>
    </source>
</evidence>
<dbReference type="Proteomes" id="UP000011666">
    <property type="component" value="Unassembled WGS sequence"/>
</dbReference>
<gene>
    <name evidence="2" type="ORF">GS4_03_01140</name>
</gene>
<sequence>MVQAAQRLQIGCRGETTRRRIVVVERAGVIEIRRSHRIGATGEGAAQLACPDESLQSTAGRVGEVRRVRLFGVHVTATRLGEERSHRVRVDHAGTVEPSGIVVEADQGGQVHHDVEHRAR</sequence>
<reference evidence="2 3" key="1">
    <citation type="submission" date="2013-01" db="EMBL/GenBank/DDBJ databases">
        <title>Whole genome shotgun sequence of Gordonia soli NBRC 108243.</title>
        <authorList>
            <person name="Isaki-Nakamura S."/>
            <person name="Hosoyama A."/>
            <person name="Tsuchikane K."/>
            <person name="Ando Y."/>
            <person name="Baba S."/>
            <person name="Ohji S."/>
            <person name="Hamada M."/>
            <person name="Tamura T."/>
            <person name="Yamazoe A."/>
            <person name="Yamazaki S."/>
            <person name="Fujita N."/>
        </authorList>
    </citation>
    <scope>NUCLEOTIDE SEQUENCE [LARGE SCALE GENOMIC DNA]</scope>
    <source>
        <strain evidence="2 3">NBRC 108243</strain>
    </source>
</reference>
<dbReference type="STRING" id="1223545.GS4_03_01140"/>
<keyword evidence="3" id="KW-1185">Reference proteome</keyword>
<evidence type="ECO:0000313" key="3">
    <source>
        <dbReference type="Proteomes" id="UP000011666"/>
    </source>
</evidence>
<evidence type="ECO:0000256" key="1">
    <source>
        <dbReference type="SAM" id="MobiDB-lite"/>
    </source>
</evidence>
<accession>M0QEA6</accession>